<dbReference type="Proteomes" id="UP001519460">
    <property type="component" value="Unassembled WGS sequence"/>
</dbReference>
<proteinExistence type="predicted"/>
<reference evidence="1 2" key="1">
    <citation type="journal article" date="2023" name="Sci. Data">
        <title>Genome assembly of the Korean intertidal mud-creeper Batillaria attramentaria.</title>
        <authorList>
            <person name="Patra A.K."/>
            <person name="Ho P.T."/>
            <person name="Jun S."/>
            <person name="Lee S.J."/>
            <person name="Kim Y."/>
            <person name="Won Y.J."/>
        </authorList>
    </citation>
    <scope>NUCLEOTIDE SEQUENCE [LARGE SCALE GENOMIC DNA]</scope>
    <source>
        <strain evidence="1">Wonlab-2016</strain>
    </source>
</reference>
<name>A0ABD0LD93_9CAEN</name>
<sequence>YWLNCSQNQGGKTNKELEERPTINLLAGAPVRSRSKEVKLRVAQTGVHIGWSVHQDVASSTLHDHITQKQNLIYAR</sequence>
<protein>
    <submittedName>
        <fullName evidence="1">Uncharacterized protein</fullName>
    </submittedName>
</protein>
<evidence type="ECO:0000313" key="1">
    <source>
        <dbReference type="EMBL" id="KAK7497293.1"/>
    </source>
</evidence>
<gene>
    <name evidence="1" type="ORF">BaRGS_00011587</name>
</gene>
<comment type="caution">
    <text evidence="1">The sequence shown here is derived from an EMBL/GenBank/DDBJ whole genome shotgun (WGS) entry which is preliminary data.</text>
</comment>
<organism evidence="1 2">
    <name type="scientific">Batillaria attramentaria</name>
    <dbReference type="NCBI Taxonomy" id="370345"/>
    <lineage>
        <taxon>Eukaryota</taxon>
        <taxon>Metazoa</taxon>
        <taxon>Spiralia</taxon>
        <taxon>Lophotrochozoa</taxon>
        <taxon>Mollusca</taxon>
        <taxon>Gastropoda</taxon>
        <taxon>Caenogastropoda</taxon>
        <taxon>Sorbeoconcha</taxon>
        <taxon>Cerithioidea</taxon>
        <taxon>Batillariidae</taxon>
        <taxon>Batillaria</taxon>
    </lineage>
</organism>
<evidence type="ECO:0000313" key="2">
    <source>
        <dbReference type="Proteomes" id="UP001519460"/>
    </source>
</evidence>
<keyword evidence="2" id="KW-1185">Reference proteome</keyword>
<dbReference type="EMBL" id="JACVVK020000060">
    <property type="protein sequence ID" value="KAK7497293.1"/>
    <property type="molecule type" value="Genomic_DNA"/>
</dbReference>
<accession>A0ABD0LD93</accession>
<feature type="non-terminal residue" evidence="1">
    <location>
        <position position="1"/>
    </location>
</feature>
<dbReference type="AlphaFoldDB" id="A0ABD0LD93"/>